<protein>
    <submittedName>
        <fullName evidence="1">Uncharacterized protein</fullName>
    </submittedName>
</protein>
<proteinExistence type="predicted"/>
<accession>A0A512BQQ4</accession>
<dbReference type="EMBL" id="BJYU01000021">
    <property type="protein sequence ID" value="GEO14278.1"/>
    <property type="molecule type" value="Genomic_DNA"/>
</dbReference>
<dbReference type="Proteomes" id="UP000321085">
    <property type="component" value="Unassembled WGS sequence"/>
</dbReference>
<gene>
    <name evidence="1" type="ORF">MAE02_19740</name>
</gene>
<organism evidence="1 2">
    <name type="scientific">Microvirga aerophila</name>
    <dbReference type="NCBI Taxonomy" id="670291"/>
    <lineage>
        <taxon>Bacteria</taxon>
        <taxon>Pseudomonadati</taxon>
        <taxon>Pseudomonadota</taxon>
        <taxon>Alphaproteobacteria</taxon>
        <taxon>Hyphomicrobiales</taxon>
        <taxon>Methylobacteriaceae</taxon>
        <taxon>Microvirga</taxon>
    </lineage>
</organism>
<comment type="caution">
    <text evidence="1">The sequence shown here is derived from an EMBL/GenBank/DDBJ whole genome shotgun (WGS) entry which is preliminary data.</text>
</comment>
<evidence type="ECO:0000313" key="1">
    <source>
        <dbReference type="EMBL" id="GEO14278.1"/>
    </source>
</evidence>
<keyword evidence="2" id="KW-1185">Reference proteome</keyword>
<evidence type="ECO:0000313" key="2">
    <source>
        <dbReference type="Proteomes" id="UP000321085"/>
    </source>
</evidence>
<dbReference type="AlphaFoldDB" id="A0A512BQQ4"/>
<name>A0A512BQQ4_9HYPH</name>
<sequence>MLPFEEPTLDELLNEPIVRKMMARDRVTERQVCAIAIAARARIERSLHSDLPIALARAAHPAAPGGIRQIRVEQRV</sequence>
<reference evidence="1 2" key="1">
    <citation type="submission" date="2019-07" db="EMBL/GenBank/DDBJ databases">
        <title>Whole genome shotgun sequence of Microvirga aerophila NBRC 106136.</title>
        <authorList>
            <person name="Hosoyama A."/>
            <person name="Uohara A."/>
            <person name="Ohji S."/>
            <person name="Ichikawa N."/>
        </authorList>
    </citation>
    <scope>NUCLEOTIDE SEQUENCE [LARGE SCALE GENOMIC DNA]</scope>
    <source>
        <strain evidence="1 2">NBRC 106136</strain>
    </source>
</reference>